<proteinExistence type="predicted"/>
<organism evidence="1 2">
    <name type="scientific">Sulfurimonas gotlandica (strain DSM 19862 / JCM 16533 / GD1)</name>
    <dbReference type="NCBI Taxonomy" id="929558"/>
    <lineage>
        <taxon>Bacteria</taxon>
        <taxon>Pseudomonadati</taxon>
        <taxon>Campylobacterota</taxon>
        <taxon>Epsilonproteobacteria</taxon>
        <taxon>Campylobacterales</taxon>
        <taxon>Sulfurimonadaceae</taxon>
        <taxon>Sulfurimonas</taxon>
    </lineage>
</organism>
<dbReference type="PATRIC" id="fig|929558.5.peg.2425"/>
<evidence type="ECO:0000313" key="2">
    <source>
        <dbReference type="Proteomes" id="UP000006431"/>
    </source>
</evidence>
<dbReference type="EMBL" id="AFRZ01000001">
    <property type="protein sequence ID" value="EHP30958.1"/>
    <property type="molecule type" value="Genomic_DNA"/>
</dbReference>
<accession>H1FZ74</accession>
<gene>
    <name evidence="1" type="ORF">SMGD1_2435</name>
</gene>
<name>B6BN88_SULGG</name>
<sequence length="72" mass="8230">MAWANIKLIVYSADYADAMAYGGFKDEPIRALLELPIEKRQWPGCQAESGLARAWWELYNEVVYKDGKGAKY</sequence>
<accession>B6BN88</accession>
<dbReference type="Proteomes" id="UP000006431">
    <property type="component" value="Unassembled WGS sequence"/>
</dbReference>
<dbReference type="AlphaFoldDB" id="B6BN88"/>
<protein>
    <submittedName>
        <fullName evidence="1">Uncharacterized protein</fullName>
    </submittedName>
</protein>
<evidence type="ECO:0000313" key="1">
    <source>
        <dbReference type="EMBL" id="EHP30958.1"/>
    </source>
</evidence>
<dbReference type="STRING" id="929558.SMGD1_2435"/>
<reference evidence="1 2" key="1">
    <citation type="journal article" date="2012" name="Proc. Natl. Acad. Sci. U.S.A.">
        <title>Genome and physiology of a model Epsilonproteobacterium responsible for sulfide detoxification in marine oxygen depletion zones.</title>
        <authorList>
            <person name="Grote J."/>
            <person name="Schott T."/>
            <person name="Bruckner C.G."/>
            <person name="Glockner F.O."/>
            <person name="Jost G."/>
            <person name="Teeling H."/>
            <person name="Labrenz M."/>
            <person name="Jurgens K."/>
        </authorList>
    </citation>
    <scope>NUCLEOTIDE SEQUENCE [LARGE SCALE GENOMIC DNA]</scope>
    <source>
        <strain evidence="1 2">GD1</strain>
    </source>
</reference>
<keyword evidence="2" id="KW-1185">Reference proteome</keyword>
<dbReference type="HOGENOM" id="CLU_2720823_0_0_7"/>
<comment type="caution">
    <text evidence="1">The sequence shown here is derived from an EMBL/GenBank/DDBJ whole genome shotgun (WGS) entry which is preliminary data.</text>
</comment>